<reference evidence="3" key="1">
    <citation type="journal article" date="2019" name="Int. J. Syst. Evol. Microbiol.">
        <title>The Global Catalogue of Microorganisms (GCM) 10K type strain sequencing project: providing services to taxonomists for standard genome sequencing and annotation.</title>
        <authorList>
            <consortium name="The Broad Institute Genomics Platform"/>
            <consortium name="The Broad Institute Genome Sequencing Center for Infectious Disease"/>
            <person name="Wu L."/>
            <person name="Ma J."/>
        </authorList>
    </citation>
    <scope>NUCLEOTIDE SEQUENCE [LARGE SCALE GENOMIC DNA]</scope>
    <source>
        <strain evidence="3">CGMCC 1.12942</strain>
    </source>
</reference>
<evidence type="ECO:0000313" key="2">
    <source>
        <dbReference type="EMBL" id="MFC7442020.1"/>
    </source>
</evidence>
<dbReference type="RefSeq" id="WP_379865620.1">
    <property type="nucleotide sequence ID" value="NZ_JBHTBW010000044.1"/>
</dbReference>
<feature type="transmembrane region" description="Helical" evidence="1">
    <location>
        <begin position="79"/>
        <end position="99"/>
    </location>
</feature>
<feature type="transmembrane region" description="Helical" evidence="1">
    <location>
        <begin position="20"/>
        <end position="43"/>
    </location>
</feature>
<keyword evidence="1" id="KW-0472">Membrane</keyword>
<feature type="transmembrane region" description="Helical" evidence="1">
    <location>
        <begin position="176"/>
        <end position="194"/>
    </location>
</feature>
<keyword evidence="3" id="KW-1185">Reference proteome</keyword>
<keyword evidence="1" id="KW-1133">Transmembrane helix</keyword>
<dbReference type="Proteomes" id="UP001596500">
    <property type="component" value="Unassembled WGS sequence"/>
</dbReference>
<gene>
    <name evidence="2" type="ORF">ACFQNG_13045</name>
</gene>
<accession>A0ABW2RM19</accession>
<dbReference type="Pfam" id="PF04854">
    <property type="entry name" value="DUF624"/>
    <property type="match status" value="1"/>
</dbReference>
<dbReference type="InterPro" id="IPR006938">
    <property type="entry name" value="DUF624"/>
</dbReference>
<comment type="caution">
    <text evidence="2">The sequence shown here is derived from an EMBL/GenBank/DDBJ whole genome shotgun (WGS) entry which is preliminary data.</text>
</comment>
<evidence type="ECO:0000256" key="1">
    <source>
        <dbReference type="SAM" id="Phobius"/>
    </source>
</evidence>
<evidence type="ECO:0000313" key="3">
    <source>
        <dbReference type="Proteomes" id="UP001596500"/>
    </source>
</evidence>
<protein>
    <submittedName>
        <fullName evidence="2">YesL family protein</fullName>
    </submittedName>
</protein>
<keyword evidence="1" id="KW-0812">Transmembrane</keyword>
<proteinExistence type="predicted"/>
<organism evidence="2 3">
    <name type="scientific">Laceyella putida</name>
    <dbReference type="NCBI Taxonomy" id="110101"/>
    <lineage>
        <taxon>Bacteria</taxon>
        <taxon>Bacillati</taxon>
        <taxon>Bacillota</taxon>
        <taxon>Bacilli</taxon>
        <taxon>Bacillales</taxon>
        <taxon>Thermoactinomycetaceae</taxon>
        <taxon>Laceyella</taxon>
    </lineage>
</organism>
<feature type="transmembrane region" description="Helical" evidence="1">
    <location>
        <begin position="146"/>
        <end position="170"/>
    </location>
</feature>
<feature type="transmembrane region" description="Helical" evidence="1">
    <location>
        <begin position="111"/>
        <end position="134"/>
    </location>
</feature>
<name>A0ABW2RM19_9BACL</name>
<dbReference type="EMBL" id="JBHTBW010000044">
    <property type="protein sequence ID" value="MFC7442020.1"/>
    <property type="molecule type" value="Genomic_DNA"/>
</dbReference>
<sequence>MELNGLAGRLYRVCEWIMNLAYINLLWILFTLCGFVAAGMWPATVAMFAVMRKWLQGEDVPVFRTYWGYYKQEFVKGNALGYILSAVGILLWFDLRWFLTLDSPLSEVFTVVTLVMGLLYALTSLYLYPVYVHFEMPFFHYFRATLLIGMSHPFSTILMVVSCGAVLYLLLMFPGLLPFFGTSGCAMVISWYAASVLAKVGAMREQADGQGQAKDQA</sequence>